<dbReference type="EMBL" id="LR796666">
    <property type="protein sequence ID" value="CAB4158179.1"/>
    <property type="molecule type" value="Genomic_DNA"/>
</dbReference>
<organism evidence="1">
    <name type="scientific">uncultured Caudovirales phage</name>
    <dbReference type="NCBI Taxonomy" id="2100421"/>
    <lineage>
        <taxon>Viruses</taxon>
        <taxon>Duplodnaviria</taxon>
        <taxon>Heunggongvirae</taxon>
        <taxon>Uroviricota</taxon>
        <taxon>Caudoviricetes</taxon>
        <taxon>Peduoviridae</taxon>
        <taxon>Maltschvirus</taxon>
        <taxon>Maltschvirus maltsch</taxon>
    </lineage>
</organism>
<gene>
    <name evidence="1" type="ORF">UFOVP429_120</name>
    <name evidence="2" type="ORF">UFOVP696_47</name>
</gene>
<accession>A0A6J5MMW4</accession>
<evidence type="ECO:0000313" key="2">
    <source>
        <dbReference type="EMBL" id="CAB4158179.1"/>
    </source>
</evidence>
<name>A0A6J5MMW4_9CAUD</name>
<reference evidence="1" key="1">
    <citation type="submission" date="2020-04" db="EMBL/GenBank/DDBJ databases">
        <authorList>
            <person name="Chiriac C."/>
            <person name="Salcher M."/>
            <person name="Ghai R."/>
            <person name="Kavagutti S V."/>
        </authorList>
    </citation>
    <scope>NUCLEOTIDE SEQUENCE</scope>
</reference>
<proteinExistence type="predicted"/>
<protein>
    <submittedName>
        <fullName evidence="1">Uncharacterized protein</fullName>
    </submittedName>
</protein>
<sequence>MITARALGVLMEIASKELYGGARALSEVFVEGRDACQKSLNELKAAGLTRTTKQKYSNGAYRSIIEITPAGWDLLETRISEVLRTRTLSIQTQSYSILSTNSLYADKQERVPDVVGEETFVTVDLKTGGEMTFLGQMDNDPDEVQERIQKDRARRAAEYQEAKQKKHDDVLATSANQPKALWSADKSSTEFVQRLGDMWHVKPWVVSKSRFKIAFANARKTHGTDGELEMLMMDRYFSQLAHETQINDPEHIWKRFISQFGSLAIDCRRASVTDEELETAKVNAAKSWEGI</sequence>
<dbReference type="EMBL" id="LR796484">
    <property type="protein sequence ID" value="CAB4148144.1"/>
    <property type="molecule type" value="Genomic_DNA"/>
</dbReference>
<evidence type="ECO:0000313" key="1">
    <source>
        <dbReference type="EMBL" id="CAB4148144.1"/>
    </source>
</evidence>